<dbReference type="InterPro" id="IPR006016">
    <property type="entry name" value="UspA"/>
</dbReference>
<keyword evidence="1" id="KW-0175">Coiled coil</keyword>
<reference evidence="3 4" key="1">
    <citation type="submission" date="2022-05" db="EMBL/GenBank/DDBJ databases">
        <authorList>
            <consortium name="Genoscope - CEA"/>
            <person name="William W."/>
        </authorList>
    </citation>
    <scope>NUCLEOTIDE SEQUENCE [LARGE SCALE GENOMIC DNA]</scope>
</reference>
<sequence>MGENKEFGRKVVLGVDASEDSERAFDWYVKNIAKENDLVMIIHAQKYPIISGWFYPTGSAASPEECQHLMEESDKQVKELLEGFGTRCIHSKLTFKMYKEESKRPGEVICKLAEDESADLIVIGSRGIGTLRRTFLGSVSDYCVHHAHIPVLVHARNAPRNAPIHGISHVLTYSPLCVTDSRLRQVPVHSSATLNKSAMAEKTTNGRKVLIAVDGSEHIYLKNIYCKEDSLLVLHAFEIPPLPYSSGPFVFAYYEEWSQMVGELREQAKEMMRAYEERCKTLKLHYEIILVVGKPAGNVICTEASNGKVDLIVTGNRGQSAARRTILGSVSDYVVHHSQCPVCVVPPAAKS</sequence>
<name>A0ABN8PWZ6_9CNID</name>
<feature type="domain" description="UspA" evidence="2">
    <location>
        <begin position="229"/>
        <end position="346"/>
    </location>
</feature>
<dbReference type="PANTHER" id="PTHR46989">
    <property type="entry name" value="USP DOMAIN-CONTAINING PROTEIN"/>
    <property type="match status" value="1"/>
</dbReference>
<dbReference type="PRINTS" id="PR01438">
    <property type="entry name" value="UNVRSLSTRESS"/>
</dbReference>
<accession>A0ABN8PWZ6</accession>
<organism evidence="3 4">
    <name type="scientific">Porites evermanni</name>
    <dbReference type="NCBI Taxonomy" id="104178"/>
    <lineage>
        <taxon>Eukaryota</taxon>
        <taxon>Metazoa</taxon>
        <taxon>Cnidaria</taxon>
        <taxon>Anthozoa</taxon>
        <taxon>Hexacorallia</taxon>
        <taxon>Scleractinia</taxon>
        <taxon>Fungiina</taxon>
        <taxon>Poritidae</taxon>
        <taxon>Porites</taxon>
    </lineage>
</organism>
<comment type="caution">
    <text evidence="3">The sequence shown here is derived from an EMBL/GenBank/DDBJ whole genome shotgun (WGS) entry which is preliminary data.</text>
</comment>
<dbReference type="CDD" id="cd23659">
    <property type="entry name" value="USP_At3g01520-like"/>
    <property type="match status" value="2"/>
</dbReference>
<protein>
    <recommendedName>
        <fullName evidence="2">UspA domain-containing protein</fullName>
    </recommendedName>
</protein>
<dbReference type="Pfam" id="PF00582">
    <property type="entry name" value="Usp"/>
    <property type="match status" value="2"/>
</dbReference>
<dbReference type="InterPro" id="IPR014729">
    <property type="entry name" value="Rossmann-like_a/b/a_fold"/>
</dbReference>
<evidence type="ECO:0000313" key="3">
    <source>
        <dbReference type="EMBL" id="CAH3152632.1"/>
    </source>
</evidence>
<evidence type="ECO:0000313" key="4">
    <source>
        <dbReference type="Proteomes" id="UP001159427"/>
    </source>
</evidence>
<dbReference type="InterPro" id="IPR006015">
    <property type="entry name" value="Universal_stress_UspA"/>
</dbReference>
<dbReference type="SUPFAM" id="SSF52402">
    <property type="entry name" value="Adenine nucleotide alpha hydrolases-like"/>
    <property type="match status" value="2"/>
</dbReference>
<dbReference type="EMBL" id="CALNXI010001039">
    <property type="protein sequence ID" value="CAH3152632.1"/>
    <property type="molecule type" value="Genomic_DNA"/>
</dbReference>
<dbReference type="Gene3D" id="3.40.50.620">
    <property type="entry name" value="HUPs"/>
    <property type="match status" value="2"/>
</dbReference>
<feature type="coiled-coil region" evidence="1">
    <location>
        <begin position="254"/>
        <end position="285"/>
    </location>
</feature>
<feature type="domain" description="UspA" evidence="2">
    <location>
        <begin position="9"/>
        <end position="153"/>
    </location>
</feature>
<keyword evidence="4" id="KW-1185">Reference proteome</keyword>
<gene>
    <name evidence="3" type="ORF">PEVE_00000791</name>
</gene>
<proteinExistence type="predicted"/>
<evidence type="ECO:0000256" key="1">
    <source>
        <dbReference type="SAM" id="Coils"/>
    </source>
</evidence>
<dbReference type="PANTHER" id="PTHR46989:SF3">
    <property type="entry name" value="USPA DOMAIN-CONTAINING PROTEIN"/>
    <property type="match status" value="1"/>
</dbReference>
<dbReference type="Proteomes" id="UP001159427">
    <property type="component" value="Unassembled WGS sequence"/>
</dbReference>
<evidence type="ECO:0000259" key="2">
    <source>
        <dbReference type="Pfam" id="PF00582"/>
    </source>
</evidence>